<dbReference type="Proteomes" id="UP000695562">
    <property type="component" value="Unassembled WGS sequence"/>
</dbReference>
<feature type="transmembrane region" description="Helical" evidence="2">
    <location>
        <begin position="325"/>
        <end position="342"/>
    </location>
</feature>
<feature type="transmembrane region" description="Helical" evidence="2">
    <location>
        <begin position="255"/>
        <end position="275"/>
    </location>
</feature>
<reference evidence="3" key="1">
    <citation type="submission" date="2020-01" db="EMBL/GenBank/DDBJ databases">
        <title>Development of genomics and gene disruption for Polysphondylium violaceum indicates a role for the polyketide synthase stlB in stalk morphogenesis.</title>
        <authorList>
            <person name="Narita B."/>
            <person name="Kawabe Y."/>
            <person name="Kin K."/>
            <person name="Saito T."/>
            <person name="Gibbs R."/>
            <person name="Kuspa A."/>
            <person name="Muzny D."/>
            <person name="Queller D."/>
            <person name="Richards S."/>
            <person name="Strassman J."/>
            <person name="Sucgang R."/>
            <person name="Worley K."/>
            <person name="Schaap P."/>
        </authorList>
    </citation>
    <scope>NUCLEOTIDE SEQUENCE</scope>
    <source>
        <strain evidence="3">QSvi11</strain>
    </source>
</reference>
<dbReference type="Gene3D" id="1.10.3730.20">
    <property type="match status" value="1"/>
</dbReference>
<evidence type="ECO:0000313" key="3">
    <source>
        <dbReference type="EMBL" id="KAF2073726.1"/>
    </source>
</evidence>
<proteinExistence type="predicted"/>
<feature type="transmembrane region" description="Helical" evidence="2">
    <location>
        <begin position="287"/>
        <end position="313"/>
    </location>
</feature>
<feature type="transmembrane region" description="Helical" evidence="2">
    <location>
        <begin position="198"/>
        <end position="216"/>
    </location>
</feature>
<evidence type="ECO:0000256" key="2">
    <source>
        <dbReference type="SAM" id="Phobius"/>
    </source>
</evidence>
<dbReference type="EMBL" id="AJWJ01000186">
    <property type="protein sequence ID" value="KAF2073726.1"/>
    <property type="molecule type" value="Genomic_DNA"/>
</dbReference>
<comment type="caution">
    <text evidence="3">The sequence shown here is derived from an EMBL/GenBank/DDBJ whole genome shotgun (WGS) entry which is preliminary data.</text>
</comment>
<dbReference type="OrthoDB" id="18137at2759"/>
<dbReference type="PANTHER" id="PTHR19346:SF4">
    <property type="entry name" value="SUGAR PHOSPHATE TRANSPORTER DOMAIN-CONTAINING PROTEIN"/>
    <property type="match status" value="1"/>
</dbReference>
<gene>
    <name evidence="3" type="ORF">CYY_004959</name>
</gene>
<protein>
    <recommendedName>
        <fullName evidence="5">EamA domain-containing protein</fullName>
    </recommendedName>
</protein>
<evidence type="ECO:0000256" key="1">
    <source>
        <dbReference type="SAM" id="MobiDB-lite"/>
    </source>
</evidence>
<feature type="transmembrane region" description="Helical" evidence="2">
    <location>
        <begin position="72"/>
        <end position="95"/>
    </location>
</feature>
<feature type="compositionally biased region" description="Low complexity" evidence="1">
    <location>
        <begin position="421"/>
        <end position="431"/>
    </location>
</feature>
<feature type="region of interest" description="Disordered" evidence="1">
    <location>
        <begin position="419"/>
        <end position="439"/>
    </location>
</feature>
<dbReference type="Pfam" id="PF16913">
    <property type="entry name" value="PUNUT"/>
    <property type="match status" value="1"/>
</dbReference>
<feature type="transmembrane region" description="Helical" evidence="2">
    <location>
        <begin position="379"/>
        <end position="399"/>
    </location>
</feature>
<dbReference type="AlphaFoldDB" id="A0A8J4USK4"/>
<dbReference type="SUPFAM" id="SSF103481">
    <property type="entry name" value="Multidrug resistance efflux transporter EmrE"/>
    <property type="match status" value="1"/>
</dbReference>
<keyword evidence="2" id="KW-1133">Transmembrane helix</keyword>
<evidence type="ECO:0008006" key="5">
    <source>
        <dbReference type="Google" id="ProtNLM"/>
    </source>
</evidence>
<dbReference type="PANTHER" id="PTHR19346">
    <property type="entry name" value="SUGAR PHOSPHATE TRANSPORTER DOMAIN-CONTAINING PROTEIN"/>
    <property type="match status" value="1"/>
</dbReference>
<name>A0A8J4USK4_9MYCE</name>
<keyword evidence="2" id="KW-0472">Membrane</keyword>
<accession>A0A8J4USK4</accession>
<keyword evidence="2" id="KW-0812">Transmembrane</keyword>
<sequence length="439" mass="49402">MTNSYDNDNIVNEETPILAKNGTATEIQEEKLSFAQRFLGIFIVISIMLFMVSTAELSQHIVGNSYQQPFMIIYFNTMYLMFSIPIELVVMKIGLIKEKSKKNNKINNNTYKSINDDDDNSSVDSNGDSGNSWNDSLWTRYKKQFQVEISLDENGKQVQKGTSVKRVLVTSFFMCILFVTLNYIWMMGLPLLEVGTSSALYQSATIFVFFFSIIILKEKITVLKVIPVVLFIAGVVGITIAESRSKAQDSEYPRATLGIALMLVSASLWGLYEVLTNKFFGQANRTVVNTFIGLVGFYNMFLGIPVIAVLNAIKFEILTFPSPTVFGMLVINGFLGFGLNYLINWGLSVTSPLFVRSGELMSIPCAIVFDIVFKHVSFPLVAIPGFLLVCGGFVLSLYVENKHNKEMLLEEKRLKQEKIQKQQPNVDPQQQHYNSNIIV</sequence>
<feature type="transmembrane region" description="Helical" evidence="2">
    <location>
        <begin position="34"/>
        <end position="52"/>
    </location>
</feature>
<feature type="transmembrane region" description="Helical" evidence="2">
    <location>
        <begin position="354"/>
        <end position="373"/>
    </location>
</feature>
<keyword evidence="4" id="KW-1185">Reference proteome</keyword>
<evidence type="ECO:0000313" key="4">
    <source>
        <dbReference type="Proteomes" id="UP000695562"/>
    </source>
</evidence>
<feature type="transmembrane region" description="Helical" evidence="2">
    <location>
        <begin position="223"/>
        <end position="243"/>
    </location>
</feature>
<dbReference type="InterPro" id="IPR037185">
    <property type="entry name" value="EmrE-like"/>
</dbReference>
<dbReference type="InterPro" id="IPR026505">
    <property type="entry name" value="Solute_c_fam_35_mem_F3/F4"/>
</dbReference>
<feature type="transmembrane region" description="Helical" evidence="2">
    <location>
        <begin position="167"/>
        <end position="186"/>
    </location>
</feature>
<organism evidence="3 4">
    <name type="scientific">Polysphondylium violaceum</name>
    <dbReference type="NCBI Taxonomy" id="133409"/>
    <lineage>
        <taxon>Eukaryota</taxon>
        <taxon>Amoebozoa</taxon>
        <taxon>Evosea</taxon>
        <taxon>Eumycetozoa</taxon>
        <taxon>Dictyostelia</taxon>
        <taxon>Dictyosteliales</taxon>
        <taxon>Dictyosteliaceae</taxon>
        <taxon>Polysphondylium</taxon>
    </lineage>
</organism>